<comment type="caution">
    <text evidence="1">The sequence shown here is derived from an EMBL/GenBank/DDBJ whole genome shotgun (WGS) entry which is preliminary data.</text>
</comment>
<reference evidence="1" key="1">
    <citation type="journal article" date="2015" name="Nature">
        <title>Complex archaea that bridge the gap between prokaryotes and eukaryotes.</title>
        <authorList>
            <person name="Spang A."/>
            <person name="Saw J.H."/>
            <person name="Jorgensen S.L."/>
            <person name="Zaremba-Niedzwiedzka K."/>
            <person name="Martijn J."/>
            <person name="Lind A.E."/>
            <person name="van Eijk R."/>
            <person name="Schleper C."/>
            <person name="Guy L."/>
            <person name="Ettema T.J."/>
        </authorList>
    </citation>
    <scope>NUCLEOTIDE SEQUENCE</scope>
</reference>
<accession>A0A0F9N985</accession>
<gene>
    <name evidence="1" type="ORF">LCGC14_0995320</name>
</gene>
<protein>
    <submittedName>
        <fullName evidence="1">Uncharacterized protein</fullName>
    </submittedName>
</protein>
<proteinExistence type="predicted"/>
<organism evidence="1">
    <name type="scientific">marine sediment metagenome</name>
    <dbReference type="NCBI Taxonomy" id="412755"/>
    <lineage>
        <taxon>unclassified sequences</taxon>
        <taxon>metagenomes</taxon>
        <taxon>ecological metagenomes</taxon>
    </lineage>
</organism>
<sequence>MLEAETFKTSNTQIKRSIQITSETGTVYTIVVEVYSYGDHKASKEYNLNIYNMNTGELIHSVSRTEWKNFIWSAGIAIQQVLNFNATERVWDSIISHA</sequence>
<evidence type="ECO:0000313" key="1">
    <source>
        <dbReference type="EMBL" id="KKN14529.1"/>
    </source>
</evidence>
<dbReference type="EMBL" id="LAZR01003807">
    <property type="protein sequence ID" value="KKN14529.1"/>
    <property type="molecule type" value="Genomic_DNA"/>
</dbReference>
<name>A0A0F9N985_9ZZZZ</name>
<dbReference type="AlphaFoldDB" id="A0A0F9N985"/>